<dbReference type="PANTHER" id="PTHR23150:SF19">
    <property type="entry name" value="FORMYLGLYCINE-GENERATING ENZYME"/>
    <property type="match status" value="1"/>
</dbReference>
<dbReference type="InterPro" id="IPR005532">
    <property type="entry name" value="SUMF_dom"/>
</dbReference>
<dbReference type="Gene3D" id="3.60.21.10">
    <property type="match status" value="1"/>
</dbReference>
<dbReference type="InterPro" id="IPR016187">
    <property type="entry name" value="CTDL_fold"/>
</dbReference>
<evidence type="ECO:0000259" key="1">
    <source>
        <dbReference type="Pfam" id="PF00149"/>
    </source>
</evidence>
<protein>
    <submittedName>
        <fullName evidence="3">Formylglycine-generating enzyme, required for sulfatase activity, contains SUMF1/FGE domain</fullName>
    </submittedName>
</protein>
<evidence type="ECO:0000313" key="3">
    <source>
        <dbReference type="EMBL" id="VFK79698.1"/>
    </source>
</evidence>
<dbReference type="EMBL" id="CAADHB010000060">
    <property type="protein sequence ID" value="VFK79698.1"/>
    <property type="molecule type" value="Genomic_DNA"/>
</dbReference>
<dbReference type="SUPFAM" id="SSF56436">
    <property type="entry name" value="C-type lectin-like"/>
    <property type="match status" value="1"/>
</dbReference>
<dbReference type="SUPFAM" id="SSF56300">
    <property type="entry name" value="Metallo-dependent phosphatases"/>
    <property type="match status" value="1"/>
</dbReference>
<dbReference type="InterPro" id="IPR042095">
    <property type="entry name" value="SUMF_sf"/>
</dbReference>
<proteinExistence type="predicted"/>
<dbReference type="Gene3D" id="3.90.1580.10">
    <property type="entry name" value="paralog of FGE (formylglycine-generating enzyme)"/>
    <property type="match status" value="1"/>
</dbReference>
<dbReference type="GO" id="GO:0016787">
    <property type="term" value="F:hydrolase activity"/>
    <property type="evidence" value="ECO:0007669"/>
    <property type="project" value="InterPro"/>
</dbReference>
<dbReference type="InterPro" id="IPR004843">
    <property type="entry name" value="Calcineurin-like_PHP"/>
</dbReference>
<accession>A0A451BN59</accession>
<dbReference type="InterPro" id="IPR029052">
    <property type="entry name" value="Metallo-depent_PP-like"/>
</dbReference>
<reference evidence="3" key="1">
    <citation type="submission" date="2019-02" db="EMBL/GenBank/DDBJ databases">
        <authorList>
            <person name="Gruber-Vodicka R. H."/>
            <person name="Seah K. B. B."/>
        </authorList>
    </citation>
    <scope>NUCLEOTIDE SEQUENCE</scope>
    <source>
        <strain evidence="3">BECK_S127</strain>
    </source>
</reference>
<dbReference type="Pfam" id="PF03781">
    <property type="entry name" value="FGE-sulfatase"/>
    <property type="match status" value="1"/>
</dbReference>
<dbReference type="GO" id="GO:0120147">
    <property type="term" value="F:formylglycine-generating oxidase activity"/>
    <property type="evidence" value="ECO:0007669"/>
    <property type="project" value="TreeGrafter"/>
</dbReference>
<feature type="domain" description="Sulfatase-modifying factor enzyme-like" evidence="2">
    <location>
        <begin position="414"/>
        <end position="660"/>
    </location>
</feature>
<gene>
    <name evidence="3" type="ORF">BECKSD772D_GA0070982_106016</name>
</gene>
<feature type="domain" description="Calcineurin-like phosphoesterase" evidence="1">
    <location>
        <begin position="7"/>
        <end position="255"/>
    </location>
</feature>
<sequence length="666" mass="75547">MSRINWLHLSDWHQGGKDFDRKVVRDALIADIEERVSRIDPALDRIDFVVFSGDLAAHGHAAEYETARQELLDPVLGAVGLFPNRLFMVPGNHDLARDYVYEMLPVGLQHPLDSNASIQKWLTDDRLRKRALEPFIDYRKFVTNYTGQPNPDYASVLRFVVDGKKVALLGINSAWMSGRHKEIDRHGNENVSDARYLAVGEPQIHDRLRKIKDADIRIAVLHHPFDWLVNFDRNRVERTLMKGCHFILRGHEHNPQVHITNGTSGDCIVIPSGASYERRIPEEGHANAYNWVSIDLSSGQGTVWLRRWSNSRCEWIEDIDAYPDGKFPLKGLPITMAHEYESPYQEEASGSDLPVAVECNEIPPAAPSKELESGETVSNNSLSQPIWAVDSGKDQYGPWITFEFHGVYQRLRWCPPGKFMMGSPDNEPKRFNHSHPQHEVTLSKGFWLFDTPVTQKLWQAVMGNNPSRFKSPDRPVECVSWGGCQKFLKKINDSIIGLDLVLPSEAQWEYASRAGVETALFDSSIEFIGANNAPHLDPIAWYGGNSGVDFELGNGWDSSSWLEKQYPDKRAGTHPVRRKKPNSWGLYDMLGNVWEWTQDQWRDNYQDAPANGISWEGLSPGTGRVFRGGSWSTNACSVRTTSRRYVEPSQRNNDLGFRCVSNSPPL</sequence>
<evidence type="ECO:0000259" key="2">
    <source>
        <dbReference type="Pfam" id="PF03781"/>
    </source>
</evidence>
<name>A0A451BN59_9GAMM</name>
<dbReference type="Pfam" id="PF00149">
    <property type="entry name" value="Metallophos"/>
    <property type="match status" value="1"/>
</dbReference>
<dbReference type="AlphaFoldDB" id="A0A451BN59"/>
<organism evidence="3">
    <name type="scientific">Candidatus Kentrum sp. SD</name>
    <dbReference type="NCBI Taxonomy" id="2126332"/>
    <lineage>
        <taxon>Bacteria</taxon>
        <taxon>Pseudomonadati</taxon>
        <taxon>Pseudomonadota</taxon>
        <taxon>Gammaproteobacteria</taxon>
        <taxon>Candidatus Kentrum</taxon>
    </lineage>
</organism>
<dbReference type="InterPro" id="IPR051043">
    <property type="entry name" value="Sulfatase_Mod_Factor_Kinase"/>
</dbReference>
<dbReference type="PANTHER" id="PTHR23150">
    <property type="entry name" value="SULFATASE MODIFYING FACTOR 1, 2"/>
    <property type="match status" value="1"/>
</dbReference>